<reference evidence="2" key="1">
    <citation type="journal article" date="2020" name="mSystems">
        <title>Genome- and Community-Level Interaction Insights into Carbon Utilization and Element Cycling Functions of Hydrothermarchaeota in Hydrothermal Sediment.</title>
        <authorList>
            <person name="Zhou Z."/>
            <person name="Liu Y."/>
            <person name="Xu W."/>
            <person name="Pan J."/>
            <person name="Luo Z.H."/>
            <person name="Li M."/>
        </authorList>
    </citation>
    <scope>NUCLEOTIDE SEQUENCE [LARGE SCALE GENOMIC DNA]</scope>
    <source>
        <strain evidence="2">SpSt-116</strain>
    </source>
</reference>
<feature type="transmembrane region" description="Helical" evidence="1">
    <location>
        <begin position="91"/>
        <end position="112"/>
    </location>
</feature>
<evidence type="ECO:0008006" key="3">
    <source>
        <dbReference type="Google" id="ProtNLM"/>
    </source>
</evidence>
<organism evidence="2">
    <name type="scientific">Thermofilum adornatum</name>
    <dbReference type="NCBI Taxonomy" id="1365176"/>
    <lineage>
        <taxon>Archaea</taxon>
        <taxon>Thermoproteota</taxon>
        <taxon>Thermoprotei</taxon>
        <taxon>Thermofilales</taxon>
        <taxon>Thermofilaceae</taxon>
        <taxon>Thermofilum</taxon>
    </lineage>
</organism>
<accession>A0A7C1CGB0</accession>
<comment type="caution">
    <text evidence="2">The sequence shown here is derived from an EMBL/GenBank/DDBJ whole genome shotgun (WGS) entry which is preliminary data.</text>
</comment>
<keyword evidence="1" id="KW-0472">Membrane</keyword>
<dbReference type="SUPFAM" id="SSF53756">
    <property type="entry name" value="UDP-Glycosyltransferase/glycogen phosphorylase"/>
    <property type="match status" value="1"/>
</dbReference>
<dbReference type="AlphaFoldDB" id="A0A7C1CGB0"/>
<proteinExistence type="predicted"/>
<name>A0A7C1CGB0_9CREN</name>
<gene>
    <name evidence="2" type="ORF">ENN26_05835</name>
</gene>
<keyword evidence="1" id="KW-0812">Transmembrane</keyword>
<protein>
    <recommendedName>
        <fullName evidence="3">Glycosyl transferase family 1 domain-containing protein</fullName>
    </recommendedName>
</protein>
<dbReference type="EMBL" id="DSAY01000104">
    <property type="protein sequence ID" value="HDP15278.1"/>
    <property type="molecule type" value="Genomic_DNA"/>
</dbReference>
<dbReference type="Gene3D" id="3.40.50.2000">
    <property type="entry name" value="Glycogen Phosphorylase B"/>
    <property type="match status" value="2"/>
</dbReference>
<evidence type="ECO:0000313" key="2">
    <source>
        <dbReference type="EMBL" id="HDP15278.1"/>
    </source>
</evidence>
<evidence type="ECO:0000256" key="1">
    <source>
        <dbReference type="SAM" id="Phobius"/>
    </source>
</evidence>
<keyword evidence="1" id="KW-1133">Transmembrane helix</keyword>
<sequence length="279" mass="31850">MKPGDFIQKVLFVSYVPSFIASKGDAVNERQLIFSVCDRLVKKNGKCIVITNINAEDIEKNRIHIKNVYMTKPQNSSLIVLPLISFQPFKAILRALLSLILALYFSIIVKIFKYKIYIYIRESENAFGFLIFPWLSSKTIVKIPFLAEEEYQVPSMMSGLSKAIFMSLDLFAMKYAYAIAVNSEFFLKTLISKRGIVPQGKILFLPPGVDYKKISKVKSWKEEYSTKKDKNIYLIGFVGSLSKYQGIDVLANSIALLKRFQLKKPFVILIIGDGPERKK</sequence>